<dbReference type="AlphaFoldDB" id="A0AAC8UX07"/>
<organism evidence="2 3">
    <name type="scientific">Levilactobacillus koreensis</name>
    <dbReference type="NCBI Taxonomy" id="637971"/>
    <lineage>
        <taxon>Bacteria</taxon>
        <taxon>Bacillati</taxon>
        <taxon>Bacillota</taxon>
        <taxon>Bacilli</taxon>
        <taxon>Lactobacillales</taxon>
        <taxon>Lactobacillaceae</taxon>
        <taxon>Levilactobacillus</taxon>
    </lineage>
</organism>
<gene>
    <name evidence="2" type="ORF">ABN16_02750</name>
</gene>
<dbReference type="KEGG" id="lko:ABN16_02750"/>
<evidence type="ECO:0000313" key="3">
    <source>
        <dbReference type="Proteomes" id="UP000036000"/>
    </source>
</evidence>
<keyword evidence="1" id="KW-1133">Transmembrane helix</keyword>
<sequence>MRHQTSRRSHWLRCLILVTLWLFVGLIVVANISFSLGLYSDDLVSLYLLLNLQPHAARHILMLIGWLLIVIPIFCGWRWHQLRKEADK</sequence>
<feature type="transmembrane region" description="Helical" evidence="1">
    <location>
        <begin position="59"/>
        <end position="79"/>
    </location>
</feature>
<proteinExistence type="predicted"/>
<dbReference type="Proteomes" id="UP000036000">
    <property type="component" value="Chromosome"/>
</dbReference>
<reference evidence="2 3" key="1">
    <citation type="submission" date="2015-07" db="EMBL/GenBank/DDBJ databases">
        <title>Lactobacillus korensis/26-25/ whole genome sequencing.</title>
        <authorList>
            <person name="Kim M.K."/>
            <person name="Im W.-T."/>
            <person name="Srinivasan S."/>
            <person name="Lee J.-J."/>
        </authorList>
    </citation>
    <scope>NUCLEOTIDE SEQUENCE [LARGE SCALE GENOMIC DNA]</scope>
    <source>
        <strain evidence="2 3">26-25</strain>
    </source>
</reference>
<evidence type="ECO:0000256" key="1">
    <source>
        <dbReference type="SAM" id="Phobius"/>
    </source>
</evidence>
<accession>A0AAC8UX07</accession>
<dbReference type="EMBL" id="CP012033">
    <property type="protein sequence ID" value="AKP65975.1"/>
    <property type="molecule type" value="Genomic_DNA"/>
</dbReference>
<keyword evidence="3" id="KW-1185">Reference proteome</keyword>
<name>A0AAC8UX07_9LACO</name>
<evidence type="ECO:0000313" key="2">
    <source>
        <dbReference type="EMBL" id="AKP65975.1"/>
    </source>
</evidence>
<keyword evidence="1" id="KW-0472">Membrane</keyword>
<feature type="transmembrane region" description="Helical" evidence="1">
    <location>
        <begin position="12"/>
        <end position="39"/>
    </location>
</feature>
<protein>
    <submittedName>
        <fullName evidence="2">Uncharacterized protein</fullName>
    </submittedName>
</protein>
<keyword evidence="1" id="KW-0812">Transmembrane</keyword>